<sequence>MAFDFFTSMGSSMLGLGTTAPKGRPSSVLLQPGVLQYKYQRAWDNIVLDCETEANWRRPVDATDIPRNLNIIVDILVKEHATVDGGVDPGGITERFLSDDLLGKLVSFSEADCPQGFRGQVISFVAQLLLVLDPQILVHAAVHRPLLNLIKQGLESQKYAKELLTLELDLAAKLYDYPHLLPLFFSKNENPAVLEVGSAALVTGHDFVLLDHILRYVHADGEEGDLARDASLFLVELAAGDLATYFEVADFPAVAIAGLGSMYSLLPQYVARGIKWEQQFKGRSASNAFRDSGQRLLRRPIEVFKEDGEALIRVLQFIQSVVLRCPDSGITTSILEDFQGTFLDNIVSSGFTSSSDFDGSTVAALFYMTKMAETLKEECLVAIFTQFLLSSDAVDEEEETDEAKKKAFRKSMNRRSVIRPSSALMMSNPLAPMMNRPQSPFVTAQPPTSIPKKDIKLQIRDILLSKLASLSEEVVIATLHLLRTLLQHHPVRTTSLLIERLPHSDASTTSPTLKISAQTHLWLLSRYFALTPADSPDPATTRQIHIRSDPLDQPLQLFSSIMDSFVSGGDSIVSTPGRIMVQGPLGVVPVETSLSRYVSASVAKASQEGGKPLRARADVDLDEILLLGSAGGSKGNEVDRERVRRKRARGQINFADATQHEGEVAGVLGRGSVERGWVLEVCKDASLRKVLDMLGGFFSHSYSVNLALTGLVTNLLASPTPLVYHTLLSADLLLGPRGILSPFSPTPSLYTILLKLRREVSDRRSTHGDGSFEELLLLTREELFGQRRATEVQKLSVTNAGVDLEIEFFKNVVLLEEFVKEVVGVAVGHAVAGGYDLVLYA</sequence>
<dbReference type="PANTHER" id="PTHR21705:SF11">
    <property type="entry name" value="FHIP FAMILY PROTEIN CG3558"/>
    <property type="match status" value="1"/>
</dbReference>
<dbReference type="Pfam" id="PF19314">
    <property type="entry name" value="DUF5917"/>
    <property type="match status" value="1"/>
</dbReference>
<evidence type="ECO:0000313" key="4">
    <source>
        <dbReference type="Proteomes" id="UP000193642"/>
    </source>
</evidence>
<dbReference type="PANTHER" id="PTHR21705">
    <property type="entry name" value="RAI16 PROTEIN-RELATED"/>
    <property type="match status" value="1"/>
</dbReference>
<accession>A0A1Y2C215</accession>
<comment type="caution">
    <text evidence="3">The sequence shown here is derived from an EMBL/GenBank/DDBJ whole genome shotgun (WGS) entry which is preliminary data.</text>
</comment>
<evidence type="ECO:0000259" key="2">
    <source>
        <dbReference type="Pfam" id="PF19314"/>
    </source>
</evidence>
<dbReference type="Pfam" id="PF10257">
    <property type="entry name" value="RAI16-like"/>
    <property type="match status" value="1"/>
</dbReference>
<reference evidence="3 4" key="1">
    <citation type="submission" date="2016-07" db="EMBL/GenBank/DDBJ databases">
        <title>Pervasive Adenine N6-methylation of Active Genes in Fungi.</title>
        <authorList>
            <consortium name="DOE Joint Genome Institute"/>
            <person name="Mondo S.J."/>
            <person name="Dannebaum R.O."/>
            <person name="Kuo R.C."/>
            <person name="Labutti K."/>
            <person name="Haridas S."/>
            <person name="Kuo A."/>
            <person name="Salamov A."/>
            <person name="Ahrendt S.R."/>
            <person name="Lipzen A."/>
            <person name="Sullivan W."/>
            <person name="Andreopoulos W.B."/>
            <person name="Clum A."/>
            <person name="Lindquist E."/>
            <person name="Daum C."/>
            <person name="Ramamoorthy G.K."/>
            <person name="Gryganskyi A."/>
            <person name="Culley D."/>
            <person name="Magnuson J.K."/>
            <person name="James T.Y."/>
            <person name="O'Malley M.A."/>
            <person name="Stajich J.E."/>
            <person name="Spatafora J.W."/>
            <person name="Visel A."/>
            <person name="Grigoriev I.V."/>
        </authorList>
    </citation>
    <scope>NUCLEOTIDE SEQUENCE [LARGE SCALE GENOMIC DNA]</scope>
    <source>
        <strain evidence="3 4">JEL800</strain>
    </source>
</reference>
<evidence type="ECO:0000313" key="3">
    <source>
        <dbReference type="EMBL" id="ORY41059.1"/>
    </source>
</evidence>
<gene>
    <name evidence="3" type="ORF">BCR33DRAFT_852511</name>
</gene>
<feature type="domain" description="FHF complex subunit HOOK-interacting protein C-terminal" evidence="2">
    <location>
        <begin position="685"/>
        <end position="785"/>
    </location>
</feature>
<comment type="similarity">
    <text evidence="1">Belongs to the FHIP family.</text>
</comment>
<name>A0A1Y2C215_9FUNG</name>
<dbReference type="InterPro" id="IPR045669">
    <property type="entry name" value="FHIP_C"/>
</dbReference>
<dbReference type="AlphaFoldDB" id="A0A1Y2C215"/>
<dbReference type="InterPro" id="IPR019384">
    <property type="entry name" value="FHIP"/>
</dbReference>
<dbReference type="Proteomes" id="UP000193642">
    <property type="component" value="Unassembled WGS sequence"/>
</dbReference>
<dbReference type="OrthoDB" id="5350595at2759"/>
<dbReference type="STRING" id="329046.A0A1Y2C215"/>
<proteinExistence type="inferred from homology"/>
<dbReference type="EMBL" id="MCGO01000033">
    <property type="protein sequence ID" value="ORY41059.1"/>
    <property type="molecule type" value="Genomic_DNA"/>
</dbReference>
<protein>
    <recommendedName>
        <fullName evidence="2">FHF complex subunit HOOK-interacting protein C-terminal domain-containing protein</fullName>
    </recommendedName>
</protein>
<organism evidence="3 4">
    <name type="scientific">Rhizoclosmatium globosum</name>
    <dbReference type="NCBI Taxonomy" id="329046"/>
    <lineage>
        <taxon>Eukaryota</taxon>
        <taxon>Fungi</taxon>
        <taxon>Fungi incertae sedis</taxon>
        <taxon>Chytridiomycota</taxon>
        <taxon>Chytridiomycota incertae sedis</taxon>
        <taxon>Chytridiomycetes</taxon>
        <taxon>Chytridiales</taxon>
        <taxon>Chytriomycetaceae</taxon>
        <taxon>Rhizoclosmatium</taxon>
    </lineage>
</organism>
<evidence type="ECO:0000256" key="1">
    <source>
        <dbReference type="ARBA" id="ARBA00024336"/>
    </source>
</evidence>
<keyword evidence="4" id="KW-1185">Reference proteome</keyword>